<reference evidence="1" key="1">
    <citation type="submission" date="2023-04" db="EMBL/GenBank/DDBJ databases">
        <title>Candida boidinii NBRC 1967.</title>
        <authorList>
            <person name="Ichikawa N."/>
            <person name="Sato H."/>
            <person name="Tonouchi N."/>
        </authorList>
    </citation>
    <scope>NUCLEOTIDE SEQUENCE</scope>
    <source>
        <strain evidence="1">NBRC 1967</strain>
    </source>
</reference>
<keyword evidence="2" id="KW-1185">Reference proteome</keyword>
<sequence>MVVIPSDEHENLKSTVESLKAKNDKPDVDYLHAKAAEKSMVIIPAEEHETLKSSLETLKSKNEKPDVDYLHAKAADNSMVVIPSDEHQSLKTDLATLTKNYEDLKQKSENPDIDFLHSKAVGHSMVVIPSEEHENLKSTVESLKAKNEKPGVDYLHAKAAEKSMVIIPSDEHEALKSSLEALKSKNEKPDVDYLHAKAADHSMVIIPSNEHETLKSTIETLMANNEKPDIDYLHAKAAENSMVVMPSDEHQSLKTDLATVTKNYQDLKQKSENPDIDFLHSKAVEHSMVVIPSDEHEKLKSISADYDDIKLKNENPDVEYLKSKATIHSMVLLPVEEHDDLKEKSHKYSTLSTLYENPDLEYLNQKAEANSMILVTSEEYEKIKSLPELEAAYEELKAKYEAPDLSYIKSYASTHDLIAIPIQIFNGMKTTIDENSKEIETLRNNAEHPEVDYLKQNANKHSMVVIPSKDHEDLKRRFESPDVEYLKEKATSHSMVVVSSEEHDNLQKQILTPQQEYIVKKANEMNLHVISEEEYEEMAQKSETPSVDVCKKILAANNMIVLSQVEYQTNSAKLTEYKTKLDSSHAKSLSITDDDANTYKTATDDVEVDSRIKTLEERLQNPDKQYIVEKAEMYDLVAIPKDEYRLSSAGESVNKETITVNASKLGLVVISKKEYSELVKSSEAVPSAALAERILVSNGYVCLTEKEYKDIISKSNSDVGSSGIIGSIAGAGSAASALIGNAIGNSGSHVSSPSSPSFASAPTVSKSVGVKSDGQTLPGALYLSGLHKDQANVAKRPVDSIEQIPSSEDDDIYEDAEDDIDDDDQDANSLFSITRLREEAGRLGFTLVKFDEFSDDDASIVDNTTTRVHDVSATEYSNSNILPIHSDDHQSVIASDGKEPLKGDVDLPRLRALAATLGVTINESSDNGLITESGGSRKLNKEVEVGVNTGTIENMTKDELSEVASRFGFIVISKIEYEKLKSPKITSEELVAKASELHLTLLSDDELEALKTQQDIPIDILEDQASKKGYLFISNDKFIATTVSRTADVNNVVVLPATYYNKLFKSHEWYKYNKDQLTQPPQAEPQQVQQPQQPLPQPPQQLGSPFNGSPSSSSGNDLESKSLISTAQVAGYQGTDNGGDSDPVRLTSDNFSISALSQAPSLHTIMTNMTFTSSEIIAVITQTIIGEYLFKYYRRLGPLSALSDTRHERYFWIHPYSLTLYWSNNNPVLSEASENKIRAMAIVNVESVEDNNPLPPGLYYKSIIIHSHDRSIKITCPSRQRHNIWYNAIRYLLQRSTADFLNDDEIENQYNENFEMDQKISVERSQSFRHSQPRQSILSNKRSFSTPLRRSNTGRSLSTRPPTLN</sequence>
<evidence type="ECO:0000313" key="2">
    <source>
        <dbReference type="Proteomes" id="UP001165101"/>
    </source>
</evidence>
<protein>
    <submittedName>
        <fullName evidence="1">Unnamed protein product</fullName>
    </submittedName>
</protein>
<name>A0ACB5TH87_CANBO</name>
<proteinExistence type="predicted"/>
<dbReference type="EMBL" id="BSXV01000315">
    <property type="protein sequence ID" value="GME88564.1"/>
    <property type="molecule type" value="Genomic_DNA"/>
</dbReference>
<organism evidence="1 2">
    <name type="scientific">Candida boidinii</name>
    <name type="common">Yeast</name>
    <dbReference type="NCBI Taxonomy" id="5477"/>
    <lineage>
        <taxon>Eukaryota</taxon>
        <taxon>Fungi</taxon>
        <taxon>Dikarya</taxon>
        <taxon>Ascomycota</taxon>
        <taxon>Saccharomycotina</taxon>
        <taxon>Pichiomycetes</taxon>
        <taxon>Pichiales</taxon>
        <taxon>Pichiaceae</taxon>
        <taxon>Ogataea</taxon>
        <taxon>Ogataea/Candida clade</taxon>
    </lineage>
</organism>
<accession>A0ACB5TH87</accession>
<dbReference type="Proteomes" id="UP001165101">
    <property type="component" value="Unassembled WGS sequence"/>
</dbReference>
<comment type="caution">
    <text evidence="1">The sequence shown here is derived from an EMBL/GenBank/DDBJ whole genome shotgun (WGS) entry which is preliminary data.</text>
</comment>
<evidence type="ECO:0000313" key="1">
    <source>
        <dbReference type="EMBL" id="GME88564.1"/>
    </source>
</evidence>
<gene>
    <name evidence="1" type="ORF">Cboi01_000097100</name>
</gene>